<accession>A0A218X1J9</accession>
<comment type="caution">
    <text evidence="1">The sequence shown here is derived from an EMBL/GenBank/DDBJ whole genome shotgun (WGS) entry which is preliminary data.</text>
</comment>
<protein>
    <submittedName>
        <fullName evidence="1">Uncharacterized protein</fullName>
    </submittedName>
</protein>
<dbReference type="AlphaFoldDB" id="A0A218X1J9"/>
<gene>
    <name evidence="1" type="ORF">CDL15_Pgr002869</name>
</gene>
<sequence length="100" mass="10939">MSTKPLVAAKEVVISIGESVKEYTACNREGAQEITRLGNWLRVRVLSKRGLNGPGKRYGPARGAEQSMALLVQLQTLLPVFSRDQVCKKAGNRELVGLMV</sequence>
<evidence type="ECO:0000313" key="2">
    <source>
        <dbReference type="Proteomes" id="UP000197138"/>
    </source>
</evidence>
<dbReference type="EMBL" id="MTKT01002492">
    <property type="protein sequence ID" value="OWM78698.1"/>
    <property type="molecule type" value="Genomic_DNA"/>
</dbReference>
<name>A0A218X1J9_PUNGR</name>
<reference evidence="2" key="1">
    <citation type="journal article" date="2017" name="Plant J.">
        <title>The pomegranate (Punica granatum L.) genome and the genomics of punicalagin biosynthesis.</title>
        <authorList>
            <person name="Qin G."/>
            <person name="Xu C."/>
            <person name="Ming R."/>
            <person name="Tang H."/>
            <person name="Guyot R."/>
            <person name="Kramer E.M."/>
            <person name="Hu Y."/>
            <person name="Yi X."/>
            <person name="Qi Y."/>
            <person name="Xu X."/>
            <person name="Gao Z."/>
            <person name="Pan H."/>
            <person name="Jian J."/>
            <person name="Tian Y."/>
            <person name="Yue Z."/>
            <person name="Xu Y."/>
        </authorList>
    </citation>
    <scope>NUCLEOTIDE SEQUENCE [LARGE SCALE GENOMIC DNA]</scope>
    <source>
        <strain evidence="2">cv. Dabenzi</strain>
    </source>
</reference>
<organism evidence="1 2">
    <name type="scientific">Punica granatum</name>
    <name type="common">Pomegranate</name>
    <dbReference type="NCBI Taxonomy" id="22663"/>
    <lineage>
        <taxon>Eukaryota</taxon>
        <taxon>Viridiplantae</taxon>
        <taxon>Streptophyta</taxon>
        <taxon>Embryophyta</taxon>
        <taxon>Tracheophyta</taxon>
        <taxon>Spermatophyta</taxon>
        <taxon>Magnoliopsida</taxon>
        <taxon>eudicotyledons</taxon>
        <taxon>Gunneridae</taxon>
        <taxon>Pentapetalae</taxon>
        <taxon>rosids</taxon>
        <taxon>malvids</taxon>
        <taxon>Myrtales</taxon>
        <taxon>Lythraceae</taxon>
        <taxon>Punica</taxon>
    </lineage>
</organism>
<dbReference type="Proteomes" id="UP000197138">
    <property type="component" value="Unassembled WGS sequence"/>
</dbReference>
<evidence type="ECO:0000313" key="1">
    <source>
        <dbReference type="EMBL" id="OWM78698.1"/>
    </source>
</evidence>
<proteinExistence type="predicted"/>